<dbReference type="PROSITE" id="PS50076">
    <property type="entry name" value="DNAJ_2"/>
    <property type="match status" value="1"/>
</dbReference>
<proteinExistence type="predicted"/>
<dbReference type="Gene3D" id="3.30.40.10">
    <property type="entry name" value="Zinc/RING finger domain, C3HC4 (zinc finger)"/>
    <property type="match status" value="1"/>
</dbReference>
<dbReference type="Pfam" id="PF04564">
    <property type="entry name" value="U-box"/>
    <property type="match status" value="1"/>
</dbReference>
<accession>A0ABD3RF23</accession>
<dbReference type="PANTHER" id="PTHR46573">
    <property type="entry name" value="WD REPEAT, SAM AND U-BOX DOMAIN-CONTAINING PROTEIN 1"/>
    <property type="match status" value="1"/>
</dbReference>
<dbReference type="InterPro" id="IPR001623">
    <property type="entry name" value="DnaJ_domain"/>
</dbReference>
<dbReference type="InterPro" id="IPR003613">
    <property type="entry name" value="Ubox_domain"/>
</dbReference>
<dbReference type="SMART" id="SM00504">
    <property type="entry name" value="Ubox"/>
    <property type="match status" value="1"/>
</dbReference>
<dbReference type="PRINTS" id="PR00625">
    <property type="entry name" value="JDOMAIN"/>
</dbReference>
<protein>
    <recommendedName>
        <fullName evidence="6">J domain-containing protein</fullName>
    </recommendedName>
</protein>
<feature type="compositionally biased region" description="Basic and acidic residues" evidence="1">
    <location>
        <begin position="175"/>
        <end position="188"/>
    </location>
</feature>
<dbReference type="PANTHER" id="PTHR46573:SF1">
    <property type="entry name" value="WD REPEAT, SAM AND U-BOX DOMAIN-CONTAINING PROTEIN 1"/>
    <property type="match status" value="1"/>
</dbReference>
<name>A0ABD3RF23_9STRA</name>
<dbReference type="SUPFAM" id="SSF57850">
    <property type="entry name" value="RING/U-box"/>
    <property type="match status" value="1"/>
</dbReference>
<dbReference type="AlphaFoldDB" id="A0ABD3RF23"/>
<organism evidence="4 5">
    <name type="scientific">Cyclostephanos tholiformis</name>
    <dbReference type="NCBI Taxonomy" id="382380"/>
    <lineage>
        <taxon>Eukaryota</taxon>
        <taxon>Sar</taxon>
        <taxon>Stramenopiles</taxon>
        <taxon>Ochrophyta</taxon>
        <taxon>Bacillariophyta</taxon>
        <taxon>Coscinodiscophyceae</taxon>
        <taxon>Thalassiosirophycidae</taxon>
        <taxon>Stephanodiscales</taxon>
        <taxon>Stephanodiscaceae</taxon>
        <taxon>Cyclostephanos</taxon>
    </lineage>
</organism>
<keyword evidence="5" id="KW-1185">Reference proteome</keyword>
<feature type="compositionally biased region" description="Polar residues" evidence="1">
    <location>
        <begin position="143"/>
        <end position="153"/>
    </location>
</feature>
<dbReference type="Gene3D" id="1.10.287.110">
    <property type="entry name" value="DnaJ domain"/>
    <property type="match status" value="1"/>
</dbReference>
<dbReference type="CDD" id="cd16655">
    <property type="entry name" value="RING-Ubox_WDSUB1-like"/>
    <property type="match status" value="1"/>
</dbReference>
<dbReference type="InterPro" id="IPR036869">
    <property type="entry name" value="J_dom_sf"/>
</dbReference>
<gene>
    <name evidence="4" type="ORF">ACHAXA_002728</name>
</gene>
<dbReference type="Pfam" id="PF00226">
    <property type="entry name" value="DnaJ"/>
    <property type="match status" value="1"/>
</dbReference>
<feature type="compositionally biased region" description="Basic and acidic residues" evidence="1">
    <location>
        <begin position="275"/>
        <end position="333"/>
    </location>
</feature>
<sequence>MPPFFDVHGDPTMDPYTILGLPPTASEAEIKRSYRMQMLQLHPDKLSPALSENSIAAVSEKFHNVKDAYEFLVSPLHLTSRRLYMARVASRRAEYERREAFLRRNGGGTGDSYYSNSTNGVPRGYAYGGGGAAGMAGTGFSTAPSGGSSSNFNVAERKSGGRNNNVNSYAMPPSRRADPENEGGGKEKVRGRRFSGGNDGGGGEGSSQPQYYTNSGVGPKHKSNGGGKATGRSGQDRATRKEKRGKSATGGAVERNGYKSDSHATKSKSFYDNGGVRDAKTEDRSSYHDGREKQRFGEGRRGKSEDPAARREKYTEGTREGTKWTPTARDKVPRSNNHYNARDRFGDVREHANRETKERRQRARSAPARYADDRRREGGIKWGRHQTPGNSSNLPKEFFCPLTKKLMKDPVKDDEGNAYEREAIERWLRVQSSSPITNRYLCRDMIRPDKELKRAIYKATGKPRSKSQARAKSPNERDLVSGRVLVDSYLREISSNSKLNISLDGMGICAFSYRRITFVIEVPIMPHAGFMVYSSFDGEADKHKVAERIVAWNEWFAKIGRHSSVAHVRAGQKTVFSLKGGEQDMVKCEVFQKTLEYFVEMSLKLHNLLHPLETKAVQNVCLTRYPVAVT</sequence>
<dbReference type="SMART" id="SM00271">
    <property type="entry name" value="DnaJ"/>
    <property type="match status" value="1"/>
</dbReference>
<feature type="domain" description="J" evidence="2">
    <location>
        <begin position="14"/>
        <end position="99"/>
    </location>
</feature>
<dbReference type="SUPFAM" id="SSF46565">
    <property type="entry name" value="Chaperone J-domain"/>
    <property type="match status" value="1"/>
</dbReference>
<dbReference type="InterPro" id="IPR052085">
    <property type="entry name" value="WD-SAM-U-box"/>
</dbReference>
<dbReference type="PROSITE" id="PS51698">
    <property type="entry name" value="U_BOX"/>
    <property type="match status" value="1"/>
</dbReference>
<feature type="compositionally biased region" description="Basic and acidic residues" evidence="1">
    <location>
        <begin position="340"/>
        <end position="358"/>
    </location>
</feature>
<evidence type="ECO:0000313" key="4">
    <source>
        <dbReference type="EMBL" id="KAL3811600.1"/>
    </source>
</evidence>
<evidence type="ECO:0000313" key="5">
    <source>
        <dbReference type="Proteomes" id="UP001530377"/>
    </source>
</evidence>
<evidence type="ECO:0000256" key="1">
    <source>
        <dbReference type="SAM" id="MobiDB-lite"/>
    </source>
</evidence>
<feature type="region of interest" description="Disordered" evidence="1">
    <location>
        <begin position="457"/>
        <end position="476"/>
    </location>
</feature>
<comment type="caution">
    <text evidence="4">The sequence shown here is derived from an EMBL/GenBank/DDBJ whole genome shotgun (WGS) entry which is preliminary data.</text>
</comment>
<evidence type="ECO:0000259" key="2">
    <source>
        <dbReference type="PROSITE" id="PS50076"/>
    </source>
</evidence>
<feature type="region of interest" description="Disordered" evidence="1">
    <location>
        <begin position="143"/>
        <end position="372"/>
    </location>
</feature>
<dbReference type="CDD" id="cd06257">
    <property type="entry name" value="DnaJ"/>
    <property type="match status" value="1"/>
</dbReference>
<dbReference type="EMBL" id="JALLPB020000249">
    <property type="protein sequence ID" value="KAL3811600.1"/>
    <property type="molecule type" value="Genomic_DNA"/>
</dbReference>
<reference evidence="4 5" key="1">
    <citation type="submission" date="2024-10" db="EMBL/GenBank/DDBJ databases">
        <title>Updated reference genomes for cyclostephanoid diatoms.</title>
        <authorList>
            <person name="Roberts W.R."/>
            <person name="Alverson A.J."/>
        </authorList>
    </citation>
    <scope>NUCLEOTIDE SEQUENCE [LARGE SCALE GENOMIC DNA]</scope>
    <source>
        <strain evidence="4 5">AJA228-03</strain>
    </source>
</reference>
<dbReference type="Proteomes" id="UP001530377">
    <property type="component" value="Unassembled WGS sequence"/>
</dbReference>
<evidence type="ECO:0008006" key="6">
    <source>
        <dbReference type="Google" id="ProtNLM"/>
    </source>
</evidence>
<evidence type="ECO:0000259" key="3">
    <source>
        <dbReference type="PROSITE" id="PS51698"/>
    </source>
</evidence>
<feature type="domain" description="U-box" evidence="3">
    <location>
        <begin position="393"/>
        <end position="466"/>
    </location>
</feature>
<dbReference type="InterPro" id="IPR013083">
    <property type="entry name" value="Znf_RING/FYVE/PHD"/>
</dbReference>